<evidence type="ECO:0000313" key="8">
    <source>
        <dbReference type="EMBL" id="ARF73563.1"/>
    </source>
</evidence>
<dbReference type="SMART" id="SM00862">
    <property type="entry name" value="Trans_reg_C"/>
    <property type="match status" value="1"/>
</dbReference>
<keyword evidence="3" id="KW-0805">Transcription regulation</keyword>
<dbReference type="InterPro" id="IPR016032">
    <property type="entry name" value="Sig_transdc_resp-reg_C-effctor"/>
</dbReference>
<keyword evidence="5" id="KW-0804">Transcription</keyword>
<dbReference type="SUPFAM" id="SSF48452">
    <property type="entry name" value="TPR-like"/>
    <property type="match status" value="1"/>
</dbReference>
<gene>
    <name evidence="8" type="ORF">B7C62_15840</name>
</gene>
<dbReference type="EMBL" id="CP020563">
    <property type="protein sequence ID" value="ARF73563.1"/>
    <property type="molecule type" value="Genomic_DNA"/>
</dbReference>
<dbReference type="GO" id="GO:0003677">
    <property type="term" value="F:DNA binding"/>
    <property type="evidence" value="ECO:0007669"/>
    <property type="project" value="UniProtKB-UniRule"/>
</dbReference>
<dbReference type="InterPro" id="IPR036388">
    <property type="entry name" value="WH-like_DNA-bd_sf"/>
</dbReference>
<sequence length="281" mass="31853">MRSTTTWGTYVRFEVLGPLSVADYRQDQRKSLLPSASKKRVLLAALLSRVGEVVSTQSLITEIWADQPPRKARGALHVYMAQLRNQLVTDVLPERRAQIVTEPPGYLLRLGGAEFDQHDFDILVKEARNNFDTGNLPTAFKAVSGALDLWRGPALAGLTDGELLSVYATCLDEEYVAALELRIELDLLLGNHRAIISELTRLIHDYPLRETFYRHLMLAYYRSERQADALNCFLQLRERLRNDLGVEPCRPVQRLHQAVLSADPALDHQFARSEFMARVPS</sequence>
<comment type="similarity">
    <text evidence="1">Belongs to the AfsR/DnrI/RedD regulatory family.</text>
</comment>
<dbReference type="CDD" id="cd15831">
    <property type="entry name" value="BTAD"/>
    <property type="match status" value="1"/>
</dbReference>
<organism evidence="8 9">
    <name type="scientific">Kitasatospora albolonga</name>
    <dbReference type="NCBI Taxonomy" id="68173"/>
    <lineage>
        <taxon>Bacteria</taxon>
        <taxon>Bacillati</taxon>
        <taxon>Actinomycetota</taxon>
        <taxon>Actinomycetes</taxon>
        <taxon>Kitasatosporales</taxon>
        <taxon>Streptomycetaceae</taxon>
        <taxon>Kitasatospora</taxon>
    </lineage>
</organism>
<keyword evidence="9" id="KW-1185">Reference proteome</keyword>
<dbReference type="AlphaFoldDB" id="A0ABC8BUX5"/>
<evidence type="ECO:0000259" key="7">
    <source>
        <dbReference type="PROSITE" id="PS51755"/>
    </source>
</evidence>
<name>A0ABC8BUX5_9ACTN</name>
<dbReference type="PROSITE" id="PS51755">
    <property type="entry name" value="OMPR_PHOB"/>
    <property type="match status" value="1"/>
</dbReference>
<evidence type="ECO:0000256" key="1">
    <source>
        <dbReference type="ARBA" id="ARBA00005820"/>
    </source>
</evidence>
<dbReference type="InterPro" id="IPR005158">
    <property type="entry name" value="BTAD"/>
</dbReference>
<dbReference type="GO" id="GO:0000160">
    <property type="term" value="P:phosphorelay signal transduction system"/>
    <property type="evidence" value="ECO:0007669"/>
    <property type="project" value="UniProtKB-KW"/>
</dbReference>
<dbReference type="KEGG" id="kab:B7C62_15840"/>
<dbReference type="PANTHER" id="PTHR35807">
    <property type="entry name" value="TRANSCRIPTIONAL REGULATOR REDD-RELATED"/>
    <property type="match status" value="1"/>
</dbReference>
<dbReference type="SMART" id="SM01043">
    <property type="entry name" value="BTAD"/>
    <property type="match status" value="1"/>
</dbReference>
<dbReference type="InterPro" id="IPR011990">
    <property type="entry name" value="TPR-like_helical_dom_sf"/>
</dbReference>
<evidence type="ECO:0000256" key="3">
    <source>
        <dbReference type="ARBA" id="ARBA00023015"/>
    </source>
</evidence>
<evidence type="ECO:0000256" key="6">
    <source>
        <dbReference type="PROSITE-ProRule" id="PRU01091"/>
    </source>
</evidence>
<dbReference type="Proteomes" id="UP000192251">
    <property type="component" value="Chromosome"/>
</dbReference>
<dbReference type="Pfam" id="PF03704">
    <property type="entry name" value="BTAD"/>
    <property type="match status" value="1"/>
</dbReference>
<proteinExistence type="inferred from homology"/>
<evidence type="ECO:0000256" key="4">
    <source>
        <dbReference type="ARBA" id="ARBA00023125"/>
    </source>
</evidence>
<feature type="domain" description="OmpR/PhoB-type" evidence="7">
    <location>
        <begin position="2"/>
        <end position="110"/>
    </location>
</feature>
<dbReference type="InterPro" id="IPR001867">
    <property type="entry name" value="OmpR/PhoB-type_DNA-bd"/>
</dbReference>
<dbReference type="Pfam" id="PF00486">
    <property type="entry name" value="Trans_reg_C"/>
    <property type="match status" value="1"/>
</dbReference>
<protein>
    <recommendedName>
        <fullName evidence="7">OmpR/PhoB-type domain-containing protein</fullName>
    </recommendedName>
</protein>
<evidence type="ECO:0000256" key="2">
    <source>
        <dbReference type="ARBA" id="ARBA00023012"/>
    </source>
</evidence>
<dbReference type="Gene3D" id="1.10.10.10">
    <property type="entry name" value="Winged helix-like DNA-binding domain superfamily/Winged helix DNA-binding domain"/>
    <property type="match status" value="1"/>
</dbReference>
<dbReference type="PANTHER" id="PTHR35807:SF1">
    <property type="entry name" value="TRANSCRIPTIONAL REGULATOR REDD"/>
    <property type="match status" value="1"/>
</dbReference>
<keyword evidence="4 6" id="KW-0238">DNA-binding</keyword>
<accession>A0ABC8BUX5</accession>
<feature type="DNA-binding region" description="OmpR/PhoB-type" evidence="6">
    <location>
        <begin position="2"/>
        <end position="110"/>
    </location>
</feature>
<evidence type="ECO:0000313" key="9">
    <source>
        <dbReference type="Proteomes" id="UP000192251"/>
    </source>
</evidence>
<dbReference type="Gene3D" id="1.25.40.10">
    <property type="entry name" value="Tetratricopeptide repeat domain"/>
    <property type="match status" value="1"/>
</dbReference>
<evidence type="ECO:0000256" key="5">
    <source>
        <dbReference type="ARBA" id="ARBA00023163"/>
    </source>
</evidence>
<dbReference type="InterPro" id="IPR051677">
    <property type="entry name" value="AfsR-DnrI-RedD_regulator"/>
</dbReference>
<keyword evidence="2" id="KW-0902">Two-component regulatory system</keyword>
<dbReference type="SUPFAM" id="SSF46894">
    <property type="entry name" value="C-terminal effector domain of the bipartite response regulators"/>
    <property type="match status" value="1"/>
</dbReference>
<reference evidence="8 9" key="1">
    <citation type="submission" date="2017-04" db="EMBL/GenBank/DDBJ databases">
        <title>The complete genome sequence of Streptomyces albolongus YIM 101047, the producer of novel bafilomycins and novel odoriferous sesquiterpenoids.</title>
        <authorList>
            <person name="Yin M."/>
            <person name="Jiang Y."/>
        </authorList>
    </citation>
    <scope>NUCLEOTIDE SEQUENCE [LARGE SCALE GENOMIC DNA]</scope>
    <source>
        <strain evidence="8 9">YIM 101047</strain>
    </source>
</reference>